<comment type="subcellular location">
    <subcellularLocation>
        <location evidence="1">Cell membrane</location>
        <topology evidence="1">Multi-pass membrane protein</topology>
    </subcellularLocation>
</comment>
<dbReference type="Pfam" id="PF00999">
    <property type="entry name" value="Na_H_Exchanger"/>
    <property type="match status" value="1"/>
</dbReference>
<dbReference type="eggNOG" id="COG0025">
    <property type="taxonomic scope" value="Bacteria"/>
</dbReference>
<evidence type="ECO:0000259" key="12">
    <source>
        <dbReference type="Pfam" id="PF00999"/>
    </source>
</evidence>
<keyword evidence="5 11" id="KW-1133">Transmembrane helix</keyword>
<evidence type="ECO:0000256" key="5">
    <source>
        <dbReference type="ARBA" id="ARBA00022989"/>
    </source>
</evidence>
<evidence type="ECO:0000256" key="10">
    <source>
        <dbReference type="SAM" id="Coils"/>
    </source>
</evidence>
<keyword evidence="2" id="KW-0813">Transport</keyword>
<keyword evidence="8 11" id="KW-0472">Membrane</keyword>
<dbReference type="STRING" id="1089455.MOPEL_023_00200"/>
<feature type="transmembrane region" description="Helical" evidence="11">
    <location>
        <begin position="268"/>
        <end position="288"/>
    </location>
</feature>
<dbReference type="GO" id="GO:0015385">
    <property type="term" value="F:sodium:proton antiporter activity"/>
    <property type="evidence" value="ECO:0007669"/>
    <property type="project" value="InterPro"/>
</dbReference>
<feature type="transmembrane region" description="Helical" evidence="11">
    <location>
        <begin position="83"/>
        <end position="105"/>
    </location>
</feature>
<feature type="transmembrane region" description="Helical" evidence="11">
    <location>
        <begin position="154"/>
        <end position="175"/>
    </location>
</feature>
<dbReference type="PANTHER" id="PTHR10110:SF86">
    <property type="entry name" value="SODIUM_HYDROGEN EXCHANGER 7"/>
    <property type="match status" value="1"/>
</dbReference>
<organism evidence="13 14">
    <name type="scientific">Mobilicoccus pelagius NBRC 104925</name>
    <dbReference type="NCBI Taxonomy" id="1089455"/>
    <lineage>
        <taxon>Bacteria</taxon>
        <taxon>Bacillati</taxon>
        <taxon>Actinomycetota</taxon>
        <taxon>Actinomycetes</taxon>
        <taxon>Micrococcales</taxon>
        <taxon>Dermatophilaceae</taxon>
        <taxon>Mobilicoccus</taxon>
    </lineage>
</organism>
<keyword evidence="9" id="KW-0739">Sodium transport</keyword>
<proteinExistence type="predicted"/>
<feature type="transmembrane region" description="Helical" evidence="11">
    <location>
        <begin position="425"/>
        <end position="448"/>
    </location>
</feature>
<evidence type="ECO:0000256" key="8">
    <source>
        <dbReference type="ARBA" id="ARBA00023136"/>
    </source>
</evidence>
<dbReference type="RefSeq" id="WP_009481578.1">
    <property type="nucleotide sequence ID" value="NZ_BAFE01000022.1"/>
</dbReference>
<dbReference type="GO" id="GO:0015386">
    <property type="term" value="F:potassium:proton antiporter activity"/>
    <property type="evidence" value="ECO:0007669"/>
    <property type="project" value="TreeGrafter"/>
</dbReference>
<dbReference type="GO" id="GO:0005886">
    <property type="term" value="C:plasma membrane"/>
    <property type="evidence" value="ECO:0007669"/>
    <property type="project" value="UniProtKB-SubCell"/>
</dbReference>
<keyword evidence="4 11" id="KW-0812">Transmembrane</keyword>
<feature type="transmembrane region" description="Helical" evidence="11">
    <location>
        <begin position="300"/>
        <end position="325"/>
    </location>
</feature>
<evidence type="ECO:0000313" key="14">
    <source>
        <dbReference type="Proteomes" id="UP000004367"/>
    </source>
</evidence>
<keyword evidence="3" id="KW-1003">Cell membrane</keyword>
<feature type="domain" description="Cation/H+ exchanger transmembrane" evidence="12">
    <location>
        <begin position="12"/>
        <end position="448"/>
    </location>
</feature>
<gene>
    <name evidence="13" type="ORF">MOPEL_023_00200</name>
</gene>
<dbReference type="PANTHER" id="PTHR10110">
    <property type="entry name" value="SODIUM/HYDROGEN EXCHANGER"/>
    <property type="match status" value="1"/>
</dbReference>
<keyword evidence="14" id="KW-1185">Reference proteome</keyword>
<evidence type="ECO:0000256" key="9">
    <source>
        <dbReference type="ARBA" id="ARBA00023201"/>
    </source>
</evidence>
<dbReference type="InterPro" id="IPR018422">
    <property type="entry name" value="Cation/H_exchanger_CPA1"/>
</dbReference>
<protein>
    <submittedName>
        <fullName evidence="13">Putative CPA1 family transporter</fullName>
    </submittedName>
</protein>
<dbReference type="EMBL" id="BAFE01000022">
    <property type="protein sequence ID" value="GAB47680.1"/>
    <property type="molecule type" value="Genomic_DNA"/>
</dbReference>
<keyword evidence="10" id="KW-0175">Coiled coil</keyword>
<feature type="coiled-coil region" evidence="10">
    <location>
        <begin position="335"/>
        <end position="362"/>
    </location>
</feature>
<feature type="transmembrane region" description="Helical" evidence="11">
    <location>
        <begin position="230"/>
        <end position="247"/>
    </location>
</feature>
<keyword evidence="7" id="KW-0406">Ion transport</keyword>
<evidence type="ECO:0000313" key="13">
    <source>
        <dbReference type="EMBL" id="GAB47680.1"/>
    </source>
</evidence>
<evidence type="ECO:0000256" key="7">
    <source>
        <dbReference type="ARBA" id="ARBA00023065"/>
    </source>
</evidence>
<evidence type="ECO:0000256" key="1">
    <source>
        <dbReference type="ARBA" id="ARBA00004651"/>
    </source>
</evidence>
<feature type="transmembrane region" description="Helical" evidence="11">
    <location>
        <begin position="181"/>
        <end position="199"/>
    </location>
</feature>
<dbReference type="GO" id="GO:0051453">
    <property type="term" value="P:regulation of intracellular pH"/>
    <property type="evidence" value="ECO:0007669"/>
    <property type="project" value="TreeGrafter"/>
</dbReference>
<evidence type="ECO:0000256" key="11">
    <source>
        <dbReference type="SAM" id="Phobius"/>
    </source>
</evidence>
<keyword evidence="6" id="KW-0915">Sodium</keyword>
<evidence type="ECO:0000256" key="4">
    <source>
        <dbReference type="ARBA" id="ARBA00022692"/>
    </source>
</evidence>
<name>H5UPM2_9MICO</name>
<evidence type="ECO:0000256" key="6">
    <source>
        <dbReference type="ARBA" id="ARBA00023053"/>
    </source>
</evidence>
<feature type="transmembrane region" description="Helical" evidence="11">
    <location>
        <begin position="27"/>
        <end position="45"/>
    </location>
</feature>
<dbReference type="Gene3D" id="6.10.140.1330">
    <property type="match status" value="1"/>
</dbReference>
<sequence length="576" mass="61957">MEIFLVALAGLTVLVLAAMFSRRTGIAAPLLLLALGIAAGVTPALPNVELAPEVTLAGVLPPLLYASSSQMPLVDLRRNLRMISWLGVVMVLVTALVVGGVVHLVFPEIPFALAVALGAVVSPTDAVAATAIGKRLGLPHRLMTVLEGESLFNDAAALVTLRTAVAALAASFSFWQAAGTFVWASTVGVAVGLLVGVAAVGVRSRLGDPVLTTTVSFAVPWIAFFPAEEVGASGIIAVVVAGLVAGHRGRTRLSATERATEATTWASVNFVLENAVFLVMGLAVAGLVEDSRADGGFDHLVELCVLVFVLLGVLRVVGVGVPLVWQRLRLHPERRTRLRERLSLANERVRELEEQQRLDEDRVAEWNRYLDVRRADLDFAEREPVTRRGGVVLAWAGMRGVVTLAAAQTIDTHVAGAPTPYRSTIVLVAFLVAVASLVIFGGTLPWVIRRLQFEPPSAHDQRAELFALMNDLGAEATAVLGPLSEQRLDGEPLDPAVAELVRRRFGPLMKPLEDAADLPRSRPGVREQTMRVQRRYLDELRAALTHEQAVGAYSTQALTHAQRLLDEQEQRFDAMQ</sequence>
<dbReference type="Proteomes" id="UP000004367">
    <property type="component" value="Unassembled WGS sequence"/>
</dbReference>
<reference evidence="13 14" key="1">
    <citation type="submission" date="2012-02" db="EMBL/GenBank/DDBJ databases">
        <title>Whole genome shotgun sequence of Mobilicoccus pelagius NBRC 104925.</title>
        <authorList>
            <person name="Yoshida Y."/>
            <person name="Hosoyama A."/>
            <person name="Tsuchikane K."/>
            <person name="Katsumata H."/>
            <person name="Yamazaki S."/>
            <person name="Fujita N."/>
        </authorList>
    </citation>
    <scope>NUCLEOTIDE SEQUENCE [LARGE SCALE GENOMIC DNA]</scope>
    <source>
        <strain evidence="13 14">NBRC 104925</strain>
    </source>
</reference>
<dbReference type="InterPro" id="IPR006153">
    <property type="entry name" value="Cation/H_exchanger_TM"/>
</dbReference>
<dbReference type="AlphaFoldDB" id="H5UPM2"/>
<accession>H5UPM2</accession>
<dbReference type="GO" id="GO:0098719">
    <property type="term" value="P:sodium ion import across plasma membrane"/>
    <property type="evidence" value="ECO:0007669"/>
    <property type="project" value="TreeGrafter"/>
</dbReference>
<evidence type="ECO:0000256" key="2">
    <source>
        <dbReference type="ARBA" id="ARBA00022448"/>
    </source>
</evidence>
<evidence type="ECO:0000256" key="3">
    <source>
        <dbReference type="ARBA" id="ARBA00022475"/>
    </source>
</evidence>
<feature type="transmembrane region" description="Helical" evidence="11">
    <location>
        <begin position="111"/>
        <end position="133"/>
    </location>
</feature>
<comment type="caution">
    <text evidence="13">The sequence shown here is derived from an EMBL/GenBank/DDBJ whole genome shotgun (WGS) entry which is preliminary data.</text>
</comment>